<proteinExistence type="predicted"/>
<evidence type="ECO:0000313" key="1">
    <source>
        <dbReference type="EMBL" id="ANA85871.1"/>
    </source>
</evidence>
<keyword evidence="2" id="KW-1185">Reference proteome</keyword>
<reference evidence="1 2" key="1">
    <citation type="submission" date="2016-03" db="EMBL/GenBank/DDBJ databases">
        <authorList>
            <person name="Montgomery M.T."/>
            <person name="Guerrero C.A."/>
            <person name="Mavrich T.N."/>
            <person name="Pope W.H."/>
            <person name="Garlena R.A."/>
            <person name="Russell D.A."/>
            <person name="Jacobs-Sera D."/>
            <person name="Hendrix R.W."/>
            <person name="Hatfull G.F."/>
        </authorList>
    </citation>
    <scope>NUCLEOTIDE SEQUENCE [LARGE SCALE GENOMIC DNA]</scope>
</reference>
<sequence length="82" mass="9191">MAHDSTHLRRVSHWMVTLPSYSFPTEIPAPAESVDMSNPEDEVTVTPADEVIPTKERVLAYRRELGVVRTREEAEAIAESQG</sequence>
<gene>
    <name evidence="1" type="primary">6</name>
    <name evidence="1" type="ORF">PBI_MONTY_6</name>
</gene>
<name>A0A160DDQ2_9CAUD</name>
<dbReference type="KEGG" id="vg:28802031"/>
<evidence type="ECO:0000313" key="2">
    <source>
        <dbReference type="Proteomes" id="UP000207742"/>
    </source>
</evidence>
<dbReference type="GeneID" id="28802031"/>
<dbReference type="Proteomes" id="UP000207742">
    <property type="component" value="Segment"/>
</dbReference>
<dbReference type="RefSeq" id="YP_009275073.1">
    <property type="nucleotide sequence ID" value="NC_030924.1"/>
</dbReference>
<dbReference type="EMBL" id="KU998241">
    <property type="protein sequence ID" value="ANA85871.1"/>
    <property type="molecule type" value="Genomic_DNA"/>
</dbReference>
<organism evidence="1 2">
    <name type="scientific">Gordonia phage Monty</name>
    <dbReference type="NCBI Taxonomy" id="1838073"/>
    <lineage>
        <taxon>Viruses</taxon>
        <taxon>Duplodnaviria</taxon>
        <taxon>Heunggongvirae</taxon>
        <taxon>Uroviricota</taxon>
        <taxon>Caudoviricetes</taxon>
        <taxon>Montyvirus</taxon>
        <taxon>Montyvirus monty</taxon>
    </lineage>
</organism>
<protein>
    <submittedName>
        <fullName evidence="1">Uncharacterized protein</fullName>
    </submittedName>
</protein>
<accession>A0A160DDQ2</accession>